<comment type="caution">
    <text evidence="6">The sequence shown here is derived from an EMBL/GenBank/DDBJ whole genome shotgun (WGS) entry which is preliminary data.</text>
</comment>
<evidence type="ECO:0000256" key="4">
    <source>
        <dbReference type="SAM" id="MobiDB-lite"/>
    </source>
</evidence>
<dbReference type="PANTHER" id="PTHR31319">
    <property type="entry name" value="ZINC FINGER PROTEIN CONSTANS-LIKE 4"/>
    <property type="match status" value="1"/>
</dbReference>
<evidence type="ECO:0000256" key="1">
    <source>
        <dbReference type="ARBA" id="ARBA00004123"/>
    </source>
</evidence>
<dbReference type="PANTHER" id="PTHR31319:SF77">
    <property type="entry name" value="ZINC FINGER PROTEIN CONSTANS-LIKE 4"/>
    <property type="match status" value="1"/>
</dbReference>
<dbReference type="Pfam" id="PF06203">
    <property type="entry name" value="CCT"/>
    <property type="match status" value="1"/>
</dbReference>
<protein>
    <recommendedName>
        <fullName evidence="5">CCT domain-containing protein</fullName>
    </recommendedName>
</protein>
<dbReference type="OrthoDB" id="153872at2759"/>
<name>A0A250XG24_9CHLO</name>
<accession>A0A250XG24</accession>
<feature type="compositionally biased region" description="Gly residues" evidence="4">
    <location>
        <begin position="264"/>
        <end position="276"/>
    </location>
</feature>
<reference evidence="6 7" key="1">
    <citation type="submission" date="2017-08" db="EMBL/GenBank/DDBJ databases">
        <title>Acidophilic green algal genome provides insights into adaptation to an acidic environment.</title>
        <authorList>
            <person name="Hirooka S."/>
            <person name="Hirose Y."/>
            <person name="Kanesaki Y."/>
            <person name="Higuchi S."/>
            <person name="Fujiwara T."/>
            <person name="Onuma R."/>
            <person name="Era A."/>
            <person name="Ohbayashi R."/>
            <person name="Uzuka A."/>
            <person name="Nozaki H."/>
            <person name="Yoshikawa H."/>
            <person name="Miyagishima S.Y."/>
        </authorList>
    </citation>
    <scope>NUCLEOTIDE SEQUENCE [LARGE SCALE GENOMIC DNA]</scope>
    <source>
        <strain evidence="6 7">NIES-2499</strain>
    </source>
</reference>
<comment type="subcellular location">
    <subcellularLocation>
        <location evidence="1 3">Nucleus</location>
    </subcellularLocation>
</comment>
<dbReference type="GO" id="GO:0005634">
    <property type="term" value="C:nucleus"/>
    <property type="evidence" value="ECO:0007669"/>
    <property type="project" value="UniProtKB-SubCell"/>
</dbReference>
<proteinExistence type="predicted"/>
<evidence type="ECO:0000313" key="6">
    <source>
        <dbReference type="EMBL" id="GAX82027.1"/>
    </source>
</evidence>
<feature type="compositionally biased region" description="Basic and acidic residues" evidence="4">
    <location>
        <begin position="377"/>
        <end position="388"/>
    </location>
</feature>
<dbReference type="PROSITE" id="PS51017">
    <property type="entry name" value="CCT"/>
    <property type="match status" value="1"/>
</dbReference>
<evidence type="ECO:0000259" key="5">
    <source>
        <dbReference type="PROSITE" id="PS51017"/>
    </source>
</evidence>
<evidence type="ECO:0000256" key="2">
    <source>
        <dbReference type="ARBA" id="ARBA00023242"/>
    </source>
</evidence>
<evidence type="ECO:0000256" key="3">
    <source>
        <dbReference type="PROSITE-ProRule" id="PRU00357"/>
    </source>
</evidence>
<organism evidence="6 7">
    <name type="scientific">Chlamydomonas eustigma</name>
    <dbReference type="NCBI Taxonomy" id="1157962"/>
    <lineage>
        <taxon>Eukaryota</taxon>
        <taxon>Viridiplantae</taxon>
        <taxon>Chlorophyta</taxon>
        <taxon>core chlorophytes</taxon>
        <taxon>Chlorophyceae</taxon>
        <taxon>CS clade</taxon>
        <taxon>Chlamydomonadales</taxon>
        <taxon>Chlamydomonadaceae</taxon>
        <taxon>Chlamydomonas</taxon>
    </lineage>
</organism>
<dbReference type="EMBL" id="BEGY01000074">
    <property type="protein sequence ID" value="GAX82027.1"/>
    <property type="molecule type" value="Genomic_DNA"/>
</dbReference>
<dbReference type="STRING" id="1157962.A0A250XG24"/>
<feature type="region of interest" description="Disordered" evidence="4">
    <location>
        <begin position="253"/>
        <end position="295"/>
    </location>
</feature>
<dbReference type="InterPro" id="IPR010402">
    <property type="entry name" value="CCT_domain"/>
</dbReference>
<feature type="compositionally biased region" description="Polar residues" evidence="4">
    <location>
        <begin position="420"/>
        <end position="430"/>
    </location>
</feature>
<dbReference type="GO" id="GO:0003700">
    <property type="term" value="F:DNA-binding transcription factor activity"/>
    <property type="evidence" value="ECO:0007669"/>
    <property type="project" value="TreeGrafter"/>
</dbReference>
<evidence type="ECO:0000313" key="7">
    <source>
        <dbReference type="Proteomes" id="UP000232323"/>
    </source>
</evidence>
<keyword evidence="7" id="KW-1185">Reference proteome</keyword>
<feature type="domain" description="CCT" evidence="5">
    <location>
        <begin position="344"/>
        <end position="386"/>
    </location>
</feature>
<sequence length="526" mass="56373">MHSIGSGNWPNVDASGSSVCNINDPLGGNTPTDDWLAPVLNTNEILDDFISALEAFPAVDDFTAEQLSAPPSNLEELDEFFQRPTNRVSVMRTSFSMNDLQVYEAPSAWNPRLVSLKPSLASVPELEAPEGPGGQPAVNLMPMGMYAADIQQKSHEGFPYQSQNLTSTFPTYQQISINGLQPKGLFQQHSSYAESGYNGQMLTAHAPPSLTKGTGFLQSNMPLPPNSAVSLQPHGVAGALTESPEHHMTDAIKAEPGGWDTDSSGGGQAGWGGGEPSGTAADPHRLQPSGGAALRKSQSALELGAWKKIAAGDMDFLDPSGSVREQLQGLDYVQQVGKLTPEERLLKILRYRAKRQMRNFNRTIKYQCRKSLADTRPRVRGRFARDNEPGSVLPHETKKALREKSGKAVEDTGAPGAAFEQQSKSDNSYSPELKMESDEMTPTGPLEAAGGQAAPLVTVNFHPNHLVSANASTEATSRQAGLLEQHASLAQLYNQWSEVGVAGGGLKESELKDASLRGQPCNSNSA</sequence>
<dbReference type="AlphaFoldDB" id="A0A250XG24"/>
<keyword evidence="2 3" id="KW-0539">Nucleus</keyword>
<gene>
    <name evidence="6" type="ORF">CEUSTIGMA_g9455.t1</name>
</gene>
<dbReference type="InterPro" id="IPR045281">
    <property type="entry name" value="CONSTANS-like"/>
</dbReference>
<feature type="region of interest" description="Disordered" evidence="4">
    <location>
        <begin position="377"/>
        <end position="449"/>
    </location>
</feature>
<dbReference type="Proteomes" id="UP000232323">
    <property type="component" value="Unassembled WGS sequence"/>
</dbReference>
<feature type="compositionally biased region" description="Basic and acidic residues" evidence="4">
    <location>
        <begin position="395"/>
        <end position="410"/>
    </location>
</feature>